<organism evidence="1 2">
    <name type="scientific">Vigna angularis var. angularis</name>
    <dbReference type="NCBI Taxonomy" id="157739"/>
    <lineage>
        <taxon>Eukaryota</taxon>
        <taxon>Viridiplantae</taxon>
        <taxon>Streptophyta</taxon>
        <taxon>Embryophyta</taxon>
        <taxon>Tracheophyta</taxon>
        <taxon>Spermatophyta</taxon>
        <taxon>Magnoliopsida</taxon>
        <taxon>eudicotyledons</taxon>
        <taxon>Gunneridae</taxon>
        <taxon>Pentapetalae</taxon>
        <taxon>rosids</taxon>
        <taxon>fabids</taxon>
        <taxon>Fabales</taxon>
        <taxon>Fabaceae</taxon>
        <taxon>Papilionoideae</taxon>
        <taxon>50 kb inversion clade</taxon>
        <taxon>NPAAA clade</taxon>
        <taxon>indigoferoid/millettioid clade</taxon>
        <taxon>Phaseoleae</taxon>
        <taxon>Vigna</taxon>
    </lineage>
</organism>
<dbReference type="Proteomes" id="UP000291084">
    <property type="component" value="Chromosome 9"/>
</dbReference>
<dbReference type="EMBL" id="AP015042">
    <property type="protein sequence ID" value="BAT97480.1"/>
    <property type="molecule type" value="Genomic_DNA"/>
</dbReference>
<evidence type="ECO:0000313" key="1">
    <source>
        <dbReference type="EMBL" id="BAT97480.1"/>
    </source>
</evidence>
<proteinExistence type="predicted"/>
<name>A0A0S3SX14_PHAAN</name>
<accession>A0A0S3SX14</accession>
<reference evidence="1 2" key="1">
    <citation type="journal article" date="2015" name="Sci. Rep.">
        <title>The power of single molecule real-time sequencing technology in the de novo assembly of a eukaryotic genome.</title>
        <authorList>
            <person name="Sakai H."/>
            <person name="Naito K."/>
            <person name="Ogiso-Tanaka E."/>
            <person name="Takahashi Y."/>
            <person name="Iseki K."/>
            <person name="Muto C."/>
            <person name="Satou K."/>
            <person name="Teruya K."/>
            <person name="Shiroma A."/>
            <person name="Shimoji M."/>
            <person name="Hirano T."/>
            <person name="Itoh T."/>
            <person name="Kaga A."/>
            <person name="Tomooka N."/>
        </authorList>
    </citation>
    <scope>NUCLEOTIDE SEQUENCE [LARGE SCALE GENOMIC DNA]</scope>
    <source>
        <strain evidence="2">cv. Shumari</strain>
    </source>
</reference>
<gene>
    <name evidence="1" type="primary">Vigan.09G093700</name>
    <name evidence="1" type="ORF">VIGAN_09093700</name>
</gene>
<dbReference type="AlphaFoldDB" id="A0A0S3SX14"/>
<evidence type="ECO:0000313" key="2">
    <source>
        <dbReference type="Proteomes" id="UP000291084"/>
    </source>
</evidence>
<protein>
    <submittedName>
        <fullName evidence="1">Uncharacterized protein</fullName>
    </submittedName>
</protein>
<sequence>MTNGSHSKQNANSTGFSHRRKSITIVLAVNLSIALSYQSSFKAINFTSRTNFNSINPSTTNMLLIRRKRDKIPSAIVFKCLHLINHGLSPSRMNKCLMNIIWNLSR</sequence>
<keyword evidence="2" id="KW-1185">Reference proteome</keyword>